<sequence>MVRRLMSTFIGDNQSQKENYFIQGVSFKENKCNQFLLYLILNLINFNGYAKKEKCLLINKCHWP</sequence>
<proteinExistence type="predicted"/>
<name>A0A371I5F0_MUCPR</name>
<reference evidence="1" key="1">
    <citation type="submission" date="2018-05" db="EMBL/GenBank/DDBJ databases">
        <title>Draft genome of Mucuna pruriens seed.</title>
        <authorList>
            <person name="Nnadi N.E."/>
            <person name="Vos R."/>
            <person name="Hasami M.H."/>
            <person name="Devisetty U.K."/>
            <person name="Aguiy J.C."/>
        </authorList>
    </citation>
    <scope>NUCLEOTIDE SEQUENCE [LARGE SCALE GENOMIC DNA]</scope>
    <source>
        <strain evidence="1">JCA_2017</strain>
    </source>
</reference>
<dbReference type="EMBL" id="QJKJ01000878">
    <property type="protein sequence ID" value="RDY10270.1"/>
    <property type="molecule type" value="Genomic_DNA"/>
</dbReference>
<dbReference type="AlphaFoldDB" id="A0A371I5F0"/>
<feature type="non-terminal residue" evidence="1">
    <location>
        <position position="1"/>
    </location>
</feature>
<comment type="caution">
    <text evidence="1">The sequence shown here is derived from an EMBL/GenBank/DDBJ whole genome shotgun (WGS) entry which is preliminary data.</text>
</comment>
<keyword evidence="2" id="KW-1185">Reference proteome</keyword>
<evidence type="ECO:0000313" key="2">
    <source>
        <dbReference type="Proteomes" id="UP000257109"/>
    </source>
</evidence>
<gene>
    <name evidence="1" type="ORF">CR513_05255</name>
</gene>
<accession>A0A371I5F0</accession>
<protein>
    <submittedName>
        <fullName evidence="1">Uncharacterized protein</fullName>
    </submittedName>
</protein>
<dbReference type="Proteomes" id="UP000257109">
    <property type="component" value="Unassembled WGS sequence"/>
</dbReference>
<evidence type="ECO:0000313" key="1">
    <source>
        <dbReference type="EMBL" id="RDY10270.1"/>
    </source>
</evidence>
<organism evidence="1 2">
    <name type="scientific">Mucuna pruriens</name>
    <name type="common">Velvet bean</name>
    <name type="synonym">Dolichos pruriens</name>
    <dbReference type="NCBI Taxonomy" id="157652"/>
    <lineage>
        <taxon>Eukaryota</taxon>
        <taxon>Viridiplantae</taxon>
        <taxon>Streptophyta</taxon>
        <taxon>Embryophyta</taxon>
        <taxon>Tracheophyta</taxon>
        <taxon>Spermatophyta</taxon>
        <taxon>Magnoliopsida</taxon>
        <taxon>eudicotyledons</taxon>
        <taxon>Gunneridae</taxon>
        <taxon>Pentapetalae</taxon>
        <taxon>rosids</taxon>
        <taxon>fabids</taxon>
        <taxon>Fabales</taxon>
        <taxon>Fabaceae</taxon>
        <taxon>Papilionoideae</taxon>
        <taxon>50 kb inversion clade</taxon>
        <taxon>NPAAA clade</taxon>
        <taxon>indigoferoid/millettioid clade</taxon>
        <taxon>Phaseoleae</taxon>
        <taxon>Mucuna</taxon>
    </lineage>
</organism>